<dbReference type="PANTHER" id="PTHR31672">
    <property type="entry name" value="BNACNNG10540D PROTEIN"/>
    <property type="match status" value="1"/>
</dbReference>
<dbReference type="InterPro" id="IPR036047">
    <property type="entry name" value="F-box-like_dom_sf"/>
</dbReference>
<dbReference type="Pfam" id="PF08268">
    <property type="entry name" value="FBA_3"/>
    <property type="match status" value="1"/>
</dbReference>
<dbReference type="InterPro" id="IPR013187">
    <property type="entry name" value="F-box-assoc_dom_typ3"/>
</dbReference>
<dbReference type="AlphaFoldDB" id="A0A2G2Y9M7"/>
<dbReference type="InterPro" id="IPR050796">
    <property type="entry name" value="SCF_F-box_component"/>
</dbReference>
<name>A0A2G2Y9M7_CAPAN</name>
<sequence length="353" mass="41443">MVKTRDSKRRKPVTHVQVPEEIIVEILSKLPVKVLLEFKRVSKSWFALISSLEFIKTHLNSSANNKEYYNHRVILKDMKGKLKDCSLRSLLYNPITKASEIDYPMKEFDIMWFGTANGLICLAYMEKPYDYEYGFPKKTWPSSGKNICIWNPSIRKWKKLPRFSAMRMSCLFCRYGFGYDELHDDYKGKLYWSSSLSDNAYNIDSFDLANETWNKVEQPDYGEGKFNLMLGVLGSDLVILCNYETHSDVWAMNDYGVETFWKKMFTINCPPDHRNYNFNKHSPVSFFPFFCQSYSGKVLQLYRSIFKIYNPDDDSIRQAKLTNRKYCLEAEIFVESLVNPLSIAYQGHDNNED</sequence>
<dbReference type="Gene3D" id="1.20.1280.50">
    <property type="match status" value="1"/>
</dbReference>
<gene>
    <name evidence="2" type="ORF">T459_30873</name>
</gene>
<keyword evidence="3" id="KW-1185">Reference proteome</keyword>
<organism evidence="2 3">
    <name type="scientific">Capsicum annuum</name>
    <name type="common">Capsicum pepper</name>
    <dbReference type="NCBI Taxonomy" id="4072"/>
    <lineage>
        <taxon>Eukaryota</taxon>
        <taxon>Viridiplantae</taxon>
        <taxon>Streptophyta</taxon>
        <taxon>Embryophyta</taxon>
        <taxon>Tracheophyta</taxon>
        <taxon>Spermatophyta</taxon>
        <taxon>Magnoliopsida</taxon>
        <taxon>eudicotyledons</taxon>
        <taxon>Gunneridae</taxon>
        <taxon>Pentapetalae</taxon>
        <taxon>asterids</taxon>
        <taxon>lamiids</taxon>
        <taxon>Solanales</taxon>
        <taxon>Solanaceae</taxon>
        <taxon>Solanoideae</taxon>
        <taxon>Capsiceae</taxon>
        <taxon>Capsicum</taxon>
    </lineage>
</organism>
<reference evidence="2 3" key="2">
    <citation type="journal article" date="2017" name="Genome Biol.">
        <title>New reference genome sequences of hot pepper reveal the massive evolution of plant disease-resistance genes by retroduplication.</title>
        <authorList>
            <person name="Kim S."/>
            <person name="Park J."/>
            <person name="Yeom S.I."/>
            <person name="Kim Y.M."/>
            <person name="Seo E."/>
            <person name="Kim K.T."/>
            <person name="Kim M.S."/>
            <person name="Lee J.M."/>
            <person name="Cheong K."/>
            <person name="Shin H.S."/>
            <person name="Kim S.B."/>
            <person name="Han K."/>
            <person name="Lee J."/>
            <person name="Park M."/>
            <person name="Lee H.A."/>
            <person name="Lee H.Y."/>
            <person name="Lee Y."/>
            <person name="Oh S."/>
            <person name="Lee J.H."/>
            <person name="Choi E."/>
            <person name="Choi E."/>
            <person name="Lee S.E."/>
            <person name="Jeon J."/>
            <person name="Kim H."/>
            <person name="Choi G."/>
            <person name="Song H."/>
            <person name="Lee J."/>
            <person name="Lee S.C."/>
            <person name="Kwon J.K."/>
            <person name="Lee H.Y."/>
            <person name="Koo N."/>
            <person name="Hong Y."/>
            <person name="Kim R.W."/>
            <person name="Kang W.H."/>
            <person name="Huh J.H."/>
            <person name="Kang B.C."/>
            <person name="Yang T.J."/>
            <person name="Lee Y.H."/>
            <person name="Bennetzen J.L."/>
            <person name="Choi D."/>
        </authorList>
    </citation>
    <scope>NUCLEOTIDE SEQUENCE [LARGE SCALE GENOMIC DNA]</scope>
    <source>
        <strain evidence="3">cv. CM334</strain>
    </source>
</reference>
<dbReference type="OMA" id="PYCISEN"/>
<dbReference type="Gramene" id="PHT66448">
    <property type="protein sequence ID" value="PHT66448"/>
    <property type="gene ID" value="T459_30873"/>
</dbReference>
<dbReference type="STRING" id="4072.A0A2G2Y9M7"/>
<dbReference type="PROSITE" id="PS50181">
    <property type="entry name" value="FBOX"/>
    <property type="match status" value="1"/>
</dbReference>
<feature type="domain" description="F-box" evidence="1">
    <location>
        <begin position="12"/>
        <end position="58"/>
    </location>
</feature>
<evidence type="ECO:0000313" key="3">
    <source>
        <dbReference type="Proteomes" id="UP000222542"/>
    </source>
</evidence>
<dbReference type="SUPFAM" id="SSF81383">
    <property type="entry name" value="F-box domain"/>
    <property type="match status" value="1"/>
</dbReference>
<protein>
    <recommendedName>
        <fullName evidence="1">F-box domain-containing protein</fullName>
    </recommendedName>
</protein>
<evidence type="ECO:0000313" key="2">
    <source>
        <dbReference type="EMBL" id="PHT66448.1"/>
    </source>
</evidence>
<dbReference type="EMBL" id="AYRZ02000012">
    <property type="protein sequence ID" value="PHT66448.1"/>
    <property type="molecule type" value="Genomic_DNA"/>
</dbReference>
<dbReference type="InterPro" id="IPR001810">
    <property type="entry name" value="F-box_dom"/>
</dbReference>
<dbReference type="PANTHER" id="PTHR31672:SF13">
    <property type="entry name" value="F-BOX PROTEIN CPR30-LIKE"/>
    <property type="match status" value="1"/>
</dbReference>
<evidence type="ECO:0000259" key="1">
    <source>
        <dbReference type="PROSITE" id="PS50181"/>
    </source>
</evidence>
<reference evidence="2 3" key="1">
    <citation type="journal article" date="2014" name="Nat. Genet.">
        <title>Genome sequence of the hot pepper provides insights into the evolution of pungency in Capsicum species.</title>
        <authorList>
            <person name="Kim S."/>
            <person name="Park M."/>
            <person name="Yeom S.I."/>
            <person name="Kim Y.M."/>
            <person name="Lee J.M."/>
            <person name="Lee H.A."/>
            <person name="Seo E."/>
            <person name="Choi J."/>
            <person name="Cheong K."/>
            <person name="Kim K.T."/>
            <person name="Jung K."/>
            <person name="Lee G.W."/>
            <person name="Oh S.K."/>
            <person name="Bae C."/>
            <person name="Kim S.B."/>
            <person name="Lee H.Y."/>
            <person name="Kim S.Y."/>
            <person name="Kim M.S."/>
            <person name="Kang B.C."/>
            <person name="Jo Y.D."/>
            <person name="Yang H.B."/>
            <person name="Jeong H.J."/>
            <person name="Kang W.H."/>
            <person name="Kwon J.K."/>
            <person name="Shin C."/>
            <person name="Lim J.Y."/>
            <person name="Park J.H."/>
            <person name="Huh J.H."/>
            <person name="Kim J.S."/>
            <person name="Kim B.D."/>
            <person name="Cohen O."/>
            <person name="Paran I."/>
            <person name="Suh M.C."/>
            <person name="Lee S.B."/>
            <person name="Kim Y.K."/>
            <person name="Shin Y."/>
            <person name="Noh S.J."/>
            <person name="Park J."/>
            <person name="Seo Y.S."/>
            <person name="Kwon S.Y."/>
            <person name="Kim H.A."/>
            <person name="Park J.M."/>
            <person name="Kim H.J."/>
            <person name="Choi S.B."/>
            <person name="Bosland P.W."/>
            <person name="Reeves G."/>
            <person name="Jo S.H."/>
            <person name="Lee B.W."/>
            <person name="Cho H.T."/>
            <person name="Choi H.S."/>
            <person name="Lee M.S."/>
            <person name="Yu Y."/>
            <person name="Do Choi Y."/>
            <person name="Park B.S."/>
            <person name="van Deynze A."/>
            <person name="Ashrafi H."/>
            <person name="Hill T."/>
            <person name="Kim W.T."/>
            <person name="Pai H.S."/>
            <person name="Ahn H.K."/>
            <person name="Yeam I."/>
            <person name="Giovannoni J.J."/>
            <person name="Rose J.K."/>
            <person name="Sorensen I."/>
            <person name="Lee S.J."/>
            <person name="Kim R.W."/>
            <person name="Choi I.Y."/>
            <person name="Choi B.S."/>
            <person name="Lim J.S."/>
            <person name="Lee Y.H."/>
            <person name="Choi D."/>
        </authorList>
    </citation>
    <scope>NUCLEOTIDE SEQUENCE [LARGE SCALE GENOMIC DNA]</scope>
    <source>
        <strain evidence="3">cv. CM334</strain>
    </source>
</reference>
<dbReference type="Pfam" id="PF00646">
    <property type="entry name" value="F-box"/>
    <property type="match status" value="1"/>
</dbReference>
<dbReference type="SUPFAM" id="SSF50965">
    <property type="entry name" value="Galactose oxidase, central domain"/>
    <property type="match status" value="1"/>
</dbReference>
<accession>A0A2G2Y9M7</accession>
<dbReference type="InterPro" id="IPR011043">
    <property type="entry name" value="Gal_Oxase/kelch_b-propeller"/>
</dbReference>
<comment type="caution">
    <text evidence="2">The sequence shown here is derived from an EMBL/GenBank/DDBJ whole genome shotgun (WGS) entry which is preliminary data.</text>
</comment>
<dbReference type="SMART" id="SM00256">
    <property type="entry name" value="FBOX"/>
    <property type="match status" value="1"/>
</dbReference>
<proteinExistence type="predicted"/>
<dbReference type="Proteomes" id="UP000222542">
    <property type="component" value="Unassembled WGS sequence"/>
</dbReference>